<name>L7ULB8_MYXSD</name>
<dbReference type="eggNOG" id="ENOG50328MK">
    <property type="taxonomic scope" value="Bacteria"/>
</dbReference>
<accession>L7ULB8</accession>
<gene>
    <name evidence="2" type="ordered locus">MYSTI_07536</name>
</gene>
<proteinExistence type="predicted"/>
<dbReference type="Proteomes" id="UP000011131">
    <property type="component" value="Chromosome"/>
</dbReference>
<protein>
    <submittedName>
        <fullName evidence="2">Uncharacterized protein</fullName>
    </submittedName>
</protein>
<dbReference type="STRING" id="1278073.MYSTI_07536"/>
<reference evidence="2 3" key="1">
    <citation type="journal article" date="2013" name="Genome Announc.">
        <title>Complete genome sequence of Myxococcus stipitatus strain DSM 14675, a fruiting myxobacterium.</title>
        <authorList>
            <person name="Huntley S."/>
            <person name="Kneip S."/>
            <person name="Treuner-Lange A."/>
            <person name="Sogaard-Andersen L."/>
        </authorList>
    </citation>
    <scope>NUCLEOTIDE SEQUENCE [LARGE SCALE GENOMIC DNA]</scope>
    <source>
        <strain evidence="3">DSM 14675 / JCM 12634 / Mx s8</strain>
    </source>
</reference>
<dbReference type="PATRIC" id="fig|1278073.3.peg.7660"/>
<dbReference type="KEGG" id="msd:MYSTI_07536"/>
<evidence type="ECO:0000313" key="2">
    <source>
        <dbReference type="EMBL" id="AGC48808.1"/>
    </source>
</evidence>
<feature type="region of interest" description="Disordered" evidence="1">
    <location>
        <begin position="168"/>
        <end position="197"/>
    </location>
</feature>
<dbReference type="EMBL" id="CP004025">
    <property type="protein sequence ID" value="AGC48808.1"/>
    <property type="molecule type" value="Genomic_DNA"/>
</dbReference>
<dbReference type="HOGENOM" id="CLU_1382825_0_0_7"/>
<organism evidence="2 3">
    <name type="scientific">Myxococcus stipitatus (strain DSM 14675 / JCM 12634 / Mx s8)</name>
    <dbReference type="NCBI Taxonomy" id="1278073"/>
    <lineage>
        <taxon>Bacteria</taxon>
        <taxon>Pseudomonadati</taxon>
        <taxon>Myxococcota</taxon>
        <taxon>Myxococcia</taxon>
        <taxon>Myxococcales</taxon>
        <taxon>Cystobacterineae</taxon>
        <taxon>Myxococcaceae</taxon>
        <taxon>Myxococcus</taxon>
    </lineage>
</organism>
<sequence length="197" mass="22776">MSLLGRGSVLKKLHPEGEFESLDDLREFEHRLARALEKGAIERVPVKKRRSGISPEEWYRVKGGDDVYRYVVPDYPLRGYWGRVEKPEEGSYFQQLYAGDAPTREEYAELTARLAEKWREGEVERAEDPHSKVAGTYLFHHRPSDETFELFPPNKTTGRGIWEKVFRSNKDGSWPGQDMSLDVPPTSRFTIHPKGEP</sequence>
<evidence type="ECO:0000256" key="1">
    <source>
        <dbReference type="SAM" id="MobiDB-lite"/>
    </source>
</evidence>
<dbReference type="AlphaFoldDB" id="L7ULB8"/>
<keyword evidence="3" id="KW-1185">Reference proteome</keyword>
<evidence type="ECO:0000313" key="3">
    <source>
        <dbReference type="Proteomes" id="UP000011131"/>
    </source>
</evidence>